<keyword evidence="1" id="KW-1133">Transmembrane helix</keyword>
<feature type="transmembrane region" description="Helical" evidence="1">
    <location>
        <begin position="141"/>
        <end position="164"/>
    </location>
</feature>
<dbReference type="EMBL" id="OJIN01000034">
    <property type="protein sequence ID" value="SPD72346.1"/>
    <property type="molecule type" value="Genomic_DNA"/>
</dbReference>
<feature type="transmembrane region" description="Helical" evidence="1">
    <location>
        <begin position="75"/>
        <end position="93"/>
    </location>
</feature>
<accession>A0A445MSB1</accession>
<proteinExistence type="predicted"/>
<feature type="transmembrane region" description="Helical" evidence="1">
    <location>
        <begin position="100"/>
        <end position="121"/>
    </location>
</feature>
<dbReference type="AlphaFoldDB" id="A0A445MSB1"/>
<keyword evidence="1" id="KW-0472">Membrane</keyword>
<evidence type="ECO:0000256" key="1">
    <source>
        <dbReference type="SAM" id="Phobius"/>
    </source>
</evidence>
<gene>
    <name evidence="2" type="ORF">PITCH_A1290023</name>
</gene>
<feature type="transmembrane region" description="Helical" evidence="1">
    <location>
        <begin position="21"/>
        <end position="43"/>
    </location>
</feature>
<protein>
    <submittedName>
        <fullName evidence="2">Uncharacterized protein</fullName>
    </submittedName>
</protein>
<feature type="transmembrane region" description="Helical" evidence="1">
    <location>
        <begin position="215"/>
        <end position="234"/>
    </location>
</feature>
<sequence length="251" mass="28799">MDGRLGASLTSNKAHDKALRQWILVALFAIAFAWVEAAVVVYLRHIYYNGSFSFPIVVNWKDGRLVGDPLMYIEYLREAATIIMLAAIGLAAGKKALQRFCLFIVAFGLWDIFYYIWLRVMTGWPDGLLTWDILFLLPLPWVGPVITPVAIALAMIVAGSLILYLEEKGHQIKWSWYDWCIEMTCGLIMVIAFCWDWKNIIRLPAEVPYSGIPNPFAWWLFLPSLVLSLAYFVMRLKKVLTYQVDRPKAEN</sequence>
<keyword evidence="1" id="KW-0812">Transmembrane</keyword>
<name>A0A445MSB1_9BACT</name>
<feature type="transmembrane region" description="Helical" evidence="1">
    <location>
        <begin position="176"/>
        <end position="195"/>
    </location>
</feature>
<evidence type="ECO:0000313" key="2">
    <source>
        <dbReference type="EMBL" id="SPD72346.1"/>
    </source>
</evidence>
<reference evidence="2" key="1">
    <citation type="submission" date="2018-01" db="EMBL/GenBank/DDBJ databases">
        <authorList>
            <person name="Regsiter A."/>
            <person name="William W."/>
        </authorList>
    </citation>
    <scope>NUCLEOTIDE SEQUENCE</scope>
    <source>
        <strain evidence="2">TRIP AH-1</strain>
    </source>
</reference>
<organism evidence="2">
    <name type="scientific">uncultured Desulfobacterium sp</name>
    <dbReference type="NCBI Taxonomy" id="201089"/>
    <lineage>
        <taxon>Bacteria</taxon>
        <taxon>Pseudomonadati</taxon>
        <taxon>Thermodesulfobacteriota</taxon>
        <taxon>Desulfobacteria</taxon>
        <taxon>Desulfobacterales</taxon>
        <taxon>Desulfobacteriaceae</taxon>
        <taxon>Desulfobacterium</taxon>
        <taxon>environmental samples</taxon>
    </lineage>
</organism>